<evidence type="ECO:0000256" key="1">
    <source>
        <dbReference type="SAM" id="MobiDB-lite"/>
    </source>
</evidence>
<protein>
    <submittedName>
        <fullName evidence="2">Protein EMBRYONIC FLOWER 1</fullName>
    </submittedName>
</protein>
<evidence type="ECO:0000313" key="3">
    <source>
        <dbReference type="Proteomes" id="UP001163823"/>
    </source>
</evidence>
<name>A0AAD7LXE8_QUISA</name>
<dbReference type="PANTHER" id="PTHR35504">
    <property type="entry name" value="PROTEIN EMBRYONIC FLOWER 1"/>
    <property type="match status" value="1"/>
</dbReference>
<sequence length="1189" mass="131412">MIVTVYLDLVDLIACSMETGIVVKGNNHNGDFNTVVKTSGSFIQIDSISIDLANANDKISHAGKCEHFSIRGYVSEMRKKDWKTCWPFQLEDNHGSSDKEQTSLLPDLAVPKFKWWHCQNCLRDIKSEGSVKDNGADFKSCGSDCRYDNHHASPLGDAAVFQSGNANDLEDKFNHQMPESTNALPGCGSDEAAGVELGARKLNSIARSSAEICNSGTLPSADDQHHTESTKVCLMSGVGTVVNLADKEVKDPTTPRPKSNHCDSTEPEEPTNLPRRRPRKVRRMSEILGGNGETERISILELPYNGSSSASIAVRSLSIPQGKVDNQDSTRILGINRKRKLPLHNEWIPAEMGSRRVENNEVLDLTRDKERTNSVPGTGSQDAFQEKCIRNGRENWRSKIEVDRSLSTGVKKNKKIQAVDTCLSNLELSQKKTRKENQENDRVSSKVYASDTLPLCSAPRAFMGKGMDPCPGHSLRTGTKSNMYKGKGKVSQVDEELAYGSWKDGMLISDPITQKDEENIQNLPMAFSFHPAQDAFNEKGLAKGLHPSLDNYLAAQSYHRKCPPQFENQLPLSLPWKENAMKLDEITRRCSENNIVGESSFPYKYGSAVISGKVHYGPSSKTSTFRLPFLNEKHNYTSQVKDGGQFHKQQMDITGVRNKKRTIEAQEHPVITKKNSQPRVEKVSEQETDEIREIVELMAKNQHERGLHDAENKNHLVEKTNTRKKQQLLGTNILIPSGVESVGPGKRNLVHYFSASDESLVNLTSPGQSRAPSGIEVSQSQKKKLSGFQYPAVGSSRLNSLQFSKTNGGTIRNGTSHASLQSSGGCQLHKSILQGNKEAALLWESTNPLAVPEKVASQSAKTNKLLHCSGSLLKQNMKRDNDLKFLSLNAPNLENLNRNLGTETFCRTSMERPYPHRHSGIDLHQKLRWSLDLYPNETIPAMHLLSLMDAGRQSGTSLNVGVNTQLLKRPSNPHGGNTELDFQETRVNGYSKQQSSEHGKFKLAKKPHGCIVGTPMFAPSTSSIQHDNSFVISSKSWENEKQKSSYPSVQNRGSKSHEPISTGVDLSKNNGEGPVVGTQKKLPAAPGFKLFGWPYPGSEPSMQCNLEARGASGALQPPKIGSESDICSVNRNPADFTMPEPGNVYMIKGEDFKFGNSVRSGNRLGLISLRGSKQHINLKRTNKKEHAKH</sequence>
<feature type="region of interest" description="Disordered" evidence="1">
    <location>
        <begin position="245"/>
        <end position="280"/>
    </location>
</feature>
<feature type="compositionally biased region" description="Polar residues" evidence="1">
    <location>
        <begin position="1044"/>
        <end position="1053"/>
    </location>
</feature>
<organism evidence="2 3">
    <name type="scientific">Quillaja saponaria</name>
    <name type="common">Soap bark tree</name>
    <dbReference type="NCBI Taxonomy" id="32244"/>
    <lineage>
        <taxon>Eukaryota</taxon>
        <taxon>Viridiplantae</taxon>
        <taxon>Streptophyta</taxon>
        <taxon>Embryophyta</taxon>
        <taxon>Tracheophyta</taxon>
        <taxon>Spermatophyta</taxon>
        <taxon>Magnoliopsida</taxon>
        <taxon>eudicotyledons</taxon>
        <taxon>Gunneridae</taxon>
        <taxon>Pentapetalae</taxon>
        <taxon>rosids</taxon>
        <taxon>fabids</taxon>
        <taxon>Fabales</taxon>
        <taxon>Quillajaceae</taxon>
        <taxon>Quillaja</taxon>
    </lineage>
</organism>
<dbReference type="Proteomes" id="UP001163823">
    <property type="component" value="Chromosome 6"/>
</dbReference>
<dbReference type="GO" id="GO:0048367">
    <property type="term" value="P:shoot system development"/>
    <property type="evidence" value="ECO:0007669"/>
    <property type="project" value="InterPro"/>
</dbReference>
<dbReference type="GO" id="GO:0009910">
    <property type="term" value="P:negative regulation of flower development"/>
    <property type="evidence" value="ECO:0007669"/>
    <property type="project" value="InterPro"/>
</dbReference>
<proteinExistence type="predicted"/>
<dbReference type="InterPro" id="IPR034583">
    <property type="entry name" value="EMF1"/>
</dbReference>
<reference evidence="2" key="1">
    <citation type="journal article" date="2023" name="Science">
        <title>Elucidation of the pathway for biosynthesis of saponin adjuvants from the soapbark tree.</title>
        <authorList>
            <person name="Reed J."/>
            <person name="Orme A."/>
            <person name="El-Demerdash A."/>
            <person name="Owen C."/>
            <person name="Martin L.B.B."/>
            <person name="Misra R.C."/>
            <person name="Kikuchi S."/>
            <person name="Rejzek M."/>
            <person name="Martin A.C."/>
            <person name="Harkess A."/>
            <person name="Leebens-Mack J."/>
            <person name="Louveau T."/>
            <person name="Stephenson M.J."/>
            <person name="Osbourn A."/>
        </authorList>
    </citation>
    <scope>NUCLEOTIDE SEQUENCE</scope>
    <source>
        <strain evidence="2">S10</strain>
    </source>
</reference>
<gene>
    <name evidence="2" type="ORF">O6P43_015522</name>
</gene>
<dbReference type="EMBL" id="JARAOO010000006">
    <property type="protein sequence ID" value="KAJ7965974.1"/>
    <property type="molecule type" value="Genomic_DNA"/>
</dbReference>
<dbReference type="KEGG" id="qsa:O6P43_015522"/>
<evidence type="ECO:0000313" key="2">
    <source>
        <dbReference type="EMBL" id="KAJ7965974.1"/>
    </source>
</evidence>
<feature type="region of interest" description="Disordered" evidence="1">
    <location>
        <begin position="1034"/>
        <end position="1075"/>
    </location>
</feature>
<comment type="caution">
    <text evidence="2">The sequence shown here is derived from an EMBL/GenBank/DDBJ whole genome shotgun (WGS) entry which is preliminary data.</text>
</comment>
<dbReference type="PANTHER" id="PTHR35504:SF1">
    <property type="entry name" value="PROTEIN EMBRYONIC FLOWER 1"/>
    <property type="match status" value="1"/>
</dbReference>
<accession>A0AAD7LXE8</accession>
<keyword evidence="3" id="KW-1185">Reference proteome</keyword>
<dbReference type="AlphaFoldDB" id="A0AAD7LXE8"/>
<dbReference type="GO" id="GO:0045892">
    <property type="term" value="P:negative regulation of DNA-templated transcription"/>
    <property type="evidence" value="ECO:0007669"/>
    <property type="project" value="InterPro"/>
</dbReference>